<dbReference type="Proteomes" id="UP001302494">
    <property type="component" value="Chromosome"/>
</dbReference>
<sequence length="105" mass="12047">MTFEELRTRWHWRPIRNCPGRLVLPRLEPPVSFEMLLGMPCSPQAFSSHQAKDRVLVWPLQDGGLITYEQPDGRLIHTLNTPSGFNRKLGQLGITLPKTKNLSKE</sequence>
<evidence type="ECO:0000313" key="2">
    <source>
        <dbReference type="Proteomes" id="UP001302494"/>
    </source>
</evidence>
<name>A0AA96GHC6_9BACT</name>
<dbReference type="EMBL" id="CP116968">
    <property type="protein sequence ID" value="WNM62394.1"/>
    <property type="molecule type" value="Genomic_DNA"/>
</dbReference>
<evidence type="ECO:0000313" key="1">
    <source>
        <dbReference type="EMBL" id="WNM62394.1"/>
    </source>
</evidence>
<keyword evidence="2" id="KW-1185">Reference proteome</keyword>
<organism evidence="1 2">
    <name type="scientific">Candidatus Nitrospira neomarina</name>
    <dbReference type="NCBI Taxonomy" id="3020899"/>
    <lineage>
        <taxon>Bacteria</taxon>
        <taxon>Pseudomonadati</taxon>
        <taxon>Nitrospirota</taxon>
        <taxon>Nitrospiria</taxon>
        <taxon>Nitrospirales</taxon>
        <taxon>Nitrospiraceae</taxon>
        <taxon>Nitrospira</taxon>
    </lineage>
</organism>
<protein>
    <submittedName>
        <fullName evidence="1">Uncharacterized protein</fullName>
    </submittedName>
</protein>
<proteinExistence type="predicted"/>
<reference evidence="1 2" key="1">
    <citation type="submission" date="2023-01" db="EMBL/GenBank/DDBJ databases">
        <title>Cultivation and genomic characterization of new, ubiquitous marine nitrite-oxidizing bacteria from the Nitrospirales.</title>
        <authorList>
            <person name="Mueller A.J."/>
            <person name="Daebeler A."/>
            <person name="Herbold C.W."/>
            <person name="Kirkegaard R.H."/>
            <person name="Daims H."/>
        </authorList>
    </citation>
    <scope>NUCLEOTIDE SEQUENCE [LARGE SCALE GENOMIC DNA]</scope>
    <source>
        <strain evidence="1 2">DK</strain>
    </source>
</reference>
<accession>A0AA96GHC6</accession>
<gene>
    <name evidence="1" type="ORF">PQG83_01225</name>
</gene>
<dbReference type="RefSeq" id="WP_312745828.1">
    <property type="nucleotide sequence ID" value="NZ_CP116968.1"/>
</dbReference>
<dbReference type="KEGG" id="nneo:PQG83_01225"/>
<dbReference type="AlphaFoldDB" id="A0AA96GHC6"/>